<dbReference type="CDD" id="cd06171">
    <property type="entry name" value="Sigma70_r4"/>
    <property type="match status" value="1"/>
</dbReference>
<dbReference type="Pfam" id="PF04542">
    <property type="entry name" value="Sigma70_r2"/>
    <property type="match status" value="1"/>
</dbReference>
<keyword evidence="5 6" id="KW-0804">Transcription</keyword>
<dbReference type="PANTHER" id="PTHR43133:SF51">
    <property type="entry name" value="RNA POLYMERASE SIGMA FACTOR"/>
    <property type="match status" value="1"/>
</dbReference>
<dbReference type="InterPro" id="IPR014284">
    <property type="entry name" value="RNA_pol_sigma-70_dom"/>
</dbReference>
<dbReference type="Gene3D" id="1.10.1740.10">
    <property type="match status" value="1"/>
</dbReference>
<dbReference type="InterPro" id="IPR039425">
    <property type="entry name" value="RNA_pol_sigma-70-like"/>
</dbReference>
<evidence type="ECO:0000259" key="7">
    <source>
        <dbReference type="Pfam" id="PF04542"/>
    </source>
</evidence>
<dbReference type="Proteomes" id="UP000178379">
    <property type="component" value="Unassembled WGS sequence"/>
</dbReference>
<dbReference type="NCBIfam" id="NF009170">
    <property type="entry name" value="PRK12517.1"/>
    <property type="match status" value="1"/>
</dbReference>
<dbReference type="SUPFAM" id="SSF88659">
    <property type="entry name" value="Sigma3 and sigma4 domains of RNA polymerase sigma factors"/>
    <property type="match status" value="1"/>
</dbReference>
<protein>
    <recommendedName>
        <fullName evidence="6">RNA polymerase sigma factor</fullName>
    </recommendedName>
</protein>
<dbReference type="Pfam" id="PF08281">
    <property type="entry name" value="Sigma70_r4_2"/>
    <property type="match status" value="1"/>
</dbReference>
<evidence type="ECO:0000256" key="3">
    <source>
        <dbReference type="ARBA" id="ARBA00023082"/>
    </source>
</evidence>
<dbReference type="AlphaFoldDB" id="A0A1F6T555"/>
<comment type="caution">
    <text evidence="9">The sequence shown here is derived from an EMBL/GenBank/DDBJ whole genome shotgun (WGS) entry which is preliminary data.</text>
</comment>
<accession>A0A1F6T555</accession>
<dbReference type="GO" id="GO:0003677">
    <property type="term" value="F:DNA binding"/>
    <property type="evidence" value="ECO:0007669"/>
    <property type="project" value="UniProtKB-KW"/>
</dbReference>
<dbReference type="InterPro" id="IPR013249">
    <property type="entry name" value="RNA_pol_sigma70_r4_t2"/>
</dbReference>
<dbReference type="InterPro" id="IPR013324">
    <property type="entry name" value="RNA_pol_sigma_r3/r4-like"/>
</dbReference>
<keyword evidence="2 6" id="KW-0805">Transcription regulation</keyword>
<dbReference type="GO" id="GO:0006352">
    <property type="term" value="P:DNA-templated transcription initiation"/>
    <property type="evidence" value="ECO:0007669"/>
    <property type="project" value="InterPro"/>
</dbReference>
<dbReference type="EMBL" id="MFSQ01000058">
    <property type="protein sequence ID" value="OGI40261.1"/>
    <property type="molecule type" value="Genomic_DNA"/>
</dbReference>
<feature type="domain" description="RNA polymerase sigma-70 region 2" evidence="7">
    <location>
        <begin position="11"/>
        <end position="68"/>
    </location>
</feature>
<dbReference type="InterPro" id="IPR000838">
    <property type="entry name" value="RNA_pol_sigma70_ECF_CS"/>
</dbReference>
<evidence type="ECO:0000256" key="6">
    <source>
        <dbReference type="RuleBase" id="RU000716"/>
    </source>
</evidence>
<comment type="similarity">
    <text evidence="1 6">Belongs to the sigma-70 factor family. ECF subfamily.</text>
</comment>
<dbReference type="SUPFAM" id="SSF88946">
    <property type="entry name" value="Sigma2 domain of RNA polymerase sigma factors"/>
    <property type="match status" value="1"/>
</dbReference>
<evidence type="ECO:0000313" key="9">
    <source>
        <dbReference type="EMBL" id="OGI40261.1"/>
    </source>
</evidence>
<dbReference type="STRING" id="1817756.A2140_00700"/>
<gene>
    <name evidence="9" type="ORF">A2140_00700</name>
</gene>
<dbReference type="InterPro" id="IPR036388">
    <property type="entry name" value="WH-like_DNA-bd_sf"/>
</dbReference>
<organism evidence="9 10">
    <name type="scientific">Candidatus Muproteobacteria bacterium RBG_16_62_13</name>
    <dbReference type="NCBI Taxonomy" id="1817756"/>
    <lineage>
        <taxon>Bacteria</taxon>
        <taxon>Pseudomonadati</taxon>
        <taxon>Pseudomonadota</taxon>
        <taxon>Candidatus Muproteobacteria</taxon>
    </lineage>
</organism>
<evidence type="ECO:0000256" key="1">
    <source>
        <dbReference type="ARBA" id="ARBA00010641"/>
    </source>
</evidence>
<evidence type="ECO:0000256" key="4">
    <source>
        <dbReference type="ARBA" id="ARBA00023125"/>
    </source>
</evidence>
<evidence type="ECO:0000256" key="5">
    <source>
        <dbReference type="ARBA" id="ARBA00023163"/>
    </source>
</evidence>
<evidence type="ECO:0000313" key="10">
    <source>
        <dbReference type="Proteomes" id="UP000178379"/>
    </source>
</evidence>
<keyword evidence="3 6" id="KW-0731">Sigma factor</keyword>
<dbReference type="NCBIfam" id="TIGR02937">
    <property type="entry name" value="sigma70-ECF"/>
    <property type="match status" value="1"/>
</dbReference>
<feature type="domain" description="RNA polymerase sigma factor 70 region 4 type 2" evidence="8">
    <location>
        <begin position="100"/>
        <end position="150"/>
    </location>
</feature>
<evidence type="ECO:0000256" key="2">
    <source>
        <dbReference type="ARBA" id="ARBA00023015"/>
    </source>
</evidence>
<evidence type="ECO:0000259" key="8">
    <source>
        <dbReference type="Pfam" id="PF08281"/>
    </source>
</evidence>
<dbReference type="PANTHER" id="PTHR43133">
    <property type="entry name" value="RNA POLYMERASE ECF-TYPE SIGMA FACTO"/>
    <property type="match status" value="1"/>
</dbReference>
<dbReference type="Gene3D" id="1.10.10.10">
    <property type="entry name" value="Winged helix-like DNA-binding domain superfamily/Winged helix DNA-binding domain"/>
    <property type="match status" value="1"/>
</dbReference>
<proteinExistence type="inferred from homology"/>
<name>A0A1F6T555_9PROT</name>
<dbReference type="InterPro" id="IPR013325">
    <property type="entry name" value="RNA_pol_sigma_r2"/>
</dbReference>
<sequence>MSNAQDRFRALVEAYADDLFRFAVWLCRDRHRAEDLVQETFLRAWRALGSLREEKAARPWLISILRREHARGFERLNPPLDPLDEDLMADHPATPELSTLQRTLAALAPEYREPLLLQVLGGMNIDEISAELGLKPATVMTRLFRARQKLRAVLDGPDIQRSTAR</sequence>
<dbReference type="PROSITE" id="PS01063">
    <property type="entry name" value="SIGMA70_ECF"/>
    <property type="match status" value="1"/>
</dbReference>
<dbReference type="GO" id="GO:0016987">
    <property type="term" value="F:sigma factor activity"/>
    <property type="evidence" value="ECO:0007669"/>
    <property type="project" value="UniProtKB-KW"/>
</dbReference>
<reference evidence="9 10" key="1">
    <citation type="journal article" date="2016" name="Nat. Commun.">
        <title>Thousands of microbial genomes shed light on interconnected biogeochemical processes in an aquifer system.</title>
        <authorList>
            <person name="Anantharaman K."/>
            <person name="Brown C.T."/>
            <person name="Hug L.A."/>
            <person name="Sharon I."/>
            <person name="Castelle C.J."/>
            <person name="Probst A.J."/>
            <person name="Thomas B.C."/>
            <person name="Singh A."/>
            <person name="Wilkins M.J."/>
            <person name="Karaoz U."/>
            <person name="Brodie E.L."/>
            <person name="Williams K.H."/>
            <person name="Hubbard S.S."/>
            <person name="Banfield J.F."/>
        </authorList>
    </citation>
    <scope>NUCLEOTIDE SEQUENCE [LARGE SCALE GENOMIC DNA]</scope>
</reference>
<dbReference type="InterPro" id="IPR007627">
    <property type="entry name" value="RNA_pol_sigma70_r2"/>
</dbReference>
<keyword evidence="4 6" id="KW-0238">DNA-binding</keyword>